<keyword evidence="3" id="KW-1003">Cell membrane</keyword>
<dbReference type="EMBL" id="PNRG01000033">
    <property type="protein sequence ID" value="PMR78323.1"/>
    <property type="molecule type" value="Genomic_DNA"/>
</dbReference>
<proteinExistence type="inferred from homology"/>
<evidence type="ECO:0000256" key="8">
    <source>
        <dbReference type="ARBA" id="ARBA00038436"/>
    </source>
</evidence>
<protein>
    <recommendedName>
        <fullName evidence="9">TRAP transporter small permease protein</fullName>
    </recommendedName>
</protein>
<dbReference type="PANTHER" id="PTHR35011:SF2">
    <property type="entry name" value="2,3-DIKETO-L-GULONATE TRAP TRANSPORTER SMALL PERMEASE PROTEIN YIAM"/>
    <property type="match status" value="1"/>
</dbReference>
<dbReference type="PANTHER" id="PTHR35011">
    <property type="entry name" value="2,3-DIKETO-L-GULONATE TRAP TRANSPORTER SMALL PERMEASE PROTEIN YIAM"/>
    <property type="match status" value="1"/>
</dbReference>
<dbReference type="Pfam" id="PF04290">
    <property type="entry name" value="DctQ"/>
    <property type="match status" value="1"/>
</dbReference>
<keyword evidence="5 9" id="KW-0812">Transmembrane</keyword>
<evidence type="ECO:0000256" key="1">
    <source>
        <dbReference type="ARBA" id="ARBA00004429"/>
    </source>
</evidence>
<keyword evidence="4 9" id="KW-0997">Cell inner membrane</keyword>
<sequence>MSALADNLTRISRWLDTWVERCSVAILSVLVLVVWLGILSRYVLPWNLTFTEELARYLMIWVALLSVSLGICRRQHVGVLLLFNRLPRPLRMTLSLAFDLIAFVFFAVIFYHGLTYVERGFSQSTMIYGMPRGYPYLIIPLASAVACIQLTLSALRDLLHRDTQPASGTA</sequence>
<feature type="transmembrane region" description="Helical" evidence="9">
    <location>
        <begin position="93"/>
        <end position="114"/>
    </location>
</feature>
<comment type="subunit">
    <text evidence="9">The complex comprises the extracytoplasmic solute receptor protein and the two transmembrane proteins.</text>
</comment>
<evidence type="ECO:0000256" key="2">
    <source>
        <dbReference type="ARBA" id="ARBA00022448"/>
    </source>
</evidence>
<reference evidence="11 12" key="1">
    <citation type="submission" date="2018-01" db="EMBL/GenBank/DDBJ databases">
        <title>Halomonas endophytica sp. nov., isolated from storage liquid in the stems of Populus euphratica.</title>
        <authorList>
            <person name="Chen C."/>
        </authorList>
    </citation>
    <scope>NUCLEOTIDE SEQUENCE [LARGE SCALE GENOMIC DNA]</scope>
    <source>
        <strain evidence="11 12">BZ-SZ-XJ27</strain>
    </source>
</reference>
<evidence type="ECO:0000256" key="6">
    <source>
        <dbReference type="ARBA" id="ARBA00022989"/>
    </source>
</evidence>
<feature type="transmembrane region" description="Helical" evidence="9">
    <location>
        <begin position="21"/>
        <end position="42"/>
    </location>
</feature>
<accession>A0A2N7UD10</accession>
<feature type="transmembrane region" description="Helical" evidence="9">
    <location>
        <begin position="54"/>
        <end position="72"/>
    </location>
</feature>
<name>A0A2N7UD10_9GAMM</name>
<organism evidence="11 12">
    <name type="scientific">Halomonas urumqiensis</name>
    <dbReference type="NCBI Taxonomy" id="1684789"/>
    <lineage>
        <taxon>Bacteria</taxon>
        <taxon>Pseudomonadati</taxon>
        <taxon>Pseudomonadota</taxon>
        <taxon>Gammaproteobacteria</taxon>
        <taxon>Oceanospirillales</taxon>
        <taxon>Halomonadaceae</taxon>
        <taxon>Halomonas</taxon>
    </lineage>
</organism>
<evidence type="ECO:0000256" key="3">
    <source>
        <dbReference type="ARBA" id="ARBA00022475"/>
    </source>
</evidence>
<dbReference type="AlphaFoldDB" id="A0A2N7UD10"/>
<comment type="subcellular location">
    <subcellularLocation>
        <location evidence="1 9">Cell inner membrane</location>
        <topology evidence="1 9">Multi-pass membrane protein</topology>
    </subcellularLocation>
</comment>
<keyword evidence="7 9" id="KW-0472">Membrane</keyword>
<keyword evidence="6 9" id="KW-1133">Transmembrane helix</keyword>
<evidence type="ECO:0000256" key="4">
    <source>
        <dbReference type="ARBA" id="ARBA00022519"/>
    </source>
</evidence>
<feature type="domain" description="Tripartite ATP-independent periplasmic transporters DctQ component" evidence="10">
    <location>
        <begin position="30"/>
        <end position="158"/>
    </location>
</feature>
<feature type="transmembrane region" description="Helical" evidence="9">
    <location>
        <begin position="134"/>
        <end position="155"/>
    </location>
</feature>
<dbReference type="InterPro" id="IPR007387">
    <property type="entry name" value="TRAP_DctQ"/>
</dbReference>
<dbReference type="GO" id="GO:0015740">
    <property type="term" value="P:C4-dicarboxylate transport"/>
    <property type="evidence" value="ECO:0007669"/>
    <property type="project" value="TreeGrafter"/>
</dbReference>
<dbReference type="Proteomes" id="UP000235547">
    <property type="component" value="Unassembled WGS sequence"/>
</dbReference>
<dbReference type="GO" id="GO:0022857">
    <property type="term" value="F:transmembrane transporter activity"/>
    <property type="evidence" value="ECO:0007669"/>
    <property type="project" value="UniProtKB-UniRule"/>
</dbReference>
<keyword evidence="2 9" id="KW-0813">Transport</keyword>
<gene>
    <name evidence="11" type="ORF">C1H70_16315</name>
</gene>
<evidence type="ECO:0000259" key="10">
    <source>
        <dbReference type="Pfam" id="PF04290"/>
    </source>
</evidence>
<comment type="similarity">
    <text evidence="8 9">Belongs to the TRAP transporter small permease family.</text>
</comment>
<dbReference type="RefSeq" id="WP_102589386.1">
    <property type="nucleotide sequence ID" value="NZ_BNAE01000001.1"/>
</dbReference>
<dbReference type="GO" id="GO:0005886">
    <property type="term" value="C:plasma membrane"/>
    <property type="evidence" value="ECO:0007669"/>
    <property type="project" value="UniProtKB-SubCell"/>
</dbReference>
<keyword evidence="12" id="KW-1185">Reference proteome</keyword>
<dbReference type="InterPro" id="IPR055348">
    <property type="entry name" value="DctQ"/>
</dbReference>
<comment type="caution">
    <text evidence="11">The sequence shown here is derived from an EMBL/GenBank/DDBJ whole genome shotgun (WGS) entry which is preliminary data.</text>
</comment>
<evidence type="ECO:0000256" key="9">
    <source>
        <dbReference type="RuleBase" id="RU369079"/>
    </source>
</evidence>
<evidence type="ECO:0000313" key="12">
    <source>
        <dbReference type="Proteomes" id="UP000235547"/>
    </source>
</evidence>
<evidence type="ECO:0000256" key="5">
    <source>
        <dbReference type="ARBA" id="ARBA00022692"/>
    </source>
</evidence>
<dbReference type="OrthoDB" id="2085311at2"/>
<comment type="function">
    <text evidence="9">Part of the tripartite ATP-independent periplasmic (TRAP) transport system.</text>
</comment>
<evidence type="ECO:0000256" key="7">
    <source>
        <dbReference type="ARBA" id="ARBA00023136"/>
    </source>
</evidence>
<evidence type="ECO:0000313" key="11">
    <source>
        <dbReference type="EMBL" id="PMR78323.1"/>
    </source>
</evidence>